<organism evidence="2 3">
    <name type="scientific">Fusarium floridanum</name>
    <dbReference type="NCBI Taxonomy" id="1325733"/>
    <lineage>
        <taxon>Eukaryota</taxon>
        <taxon>Fungi</taxon>
        <taxon>Dikarya</taxon>
        <taxon>Ascomycota</taxon>
        <taxon>Pezizomycotina</taxon>
        <taxon>Sordariomycetes</taxon>
        <taxon>Hypocreomycetidae</taxon>
        <taxon>Hypocreales</taxon>
        <taxon>Nectriaceae</taxon>
        <taxon>Fusarium</taxon>
        <taxon>Fusarium solani species complex</taxon>
    </lineage>
</organism>
<dbReference type="Proteomes" id="UP000287972">
    <property type="component" value="Unassembled WGS sequence"/>
</dbReference>
<sequence>MMFDLAPAKQLDQEPTSAGTEREIHLGRYGWTRGRKFHPRPELVSSLFCPGLEAPVSRHITSINFKQGESTIRIH</sequence>
<proteinExistence type="predicted"/>
<accession>A0A428RBZ6</accession>
<gene>
    <name evidence="2" type="ORF">CEP51_011215</name>
</gene>
<name>A0A428RBZ6_9HYPO</name>
<feature type="region of interest" description="Disordered" evidence="1">
    <location>
        <begin position="1"/>
        <end position="22"/>
    </location>
</feature>
<dbReference type="AlphaFoldDB" id="A0A428RBZ6"/>
<reference evidence="2 3" key="1">
    <citation type="submission" date="2017-06" db="EMBL/GenBank/DDBJ databases">
        <title>Comparative genomic analysis of Ambrosia Fusariam Clade fungi.</title>
        <authorList>
            <person name="Stajich J.E."/>
            <person name="Carrillo J."/>
            <person name="Kijimoto T."/>
            <person name="Eskalen A."/>
            <person name="O'Donnell K."/>
            <person name="Kasson M."/>
        </authorList>
    </citation>
    <scope>NUCLEOTIDE SEQUENCE [LARGE SCALE GENOMIC DNA]</scope>
    <source>
        <strain evidence="2 3">NRRL62606</strain>
    </source>
</reference>
<dbReference type="EMBL" id="NKCL01000373">
    <property type="protein sequence ID" value="RSL75056.1"/>
    <property type="molecule type" value="Genomic_DNA"/>
</dbReference>
<keyword evidence="3" id="KW-1185">Reference proteome</keyword>
<evidence type="ECO:0000313" key="3">
    <source>
        <dbReference type="Proteomes" id="UP000287972"/>
    </source>
</evidence>
<evidence type="ECO:0000313" key="2">
    <source>
        <dbReference type="EMBL" id="RSL75056.1"/>
    </source>
</evidence>
<protein>
    <submittedName>
        <fullName evidence="2">Uncharacterized protein</fullName>
    </submittedName>
</protein>
<evidence type="ECO:0000256" key="1">
    <source>
        <dbReference type="SAM" id="MobiDB-lite"/>
    </source>
</evidence>
<comment type="caution">
    <text evidence="2">The sequence shown here is derived from an EMBL/GenBank/DDBJ whole genome shotgun (WGS) entry which is preliminary data.</text>
</comment>